<protein>
    <submittedName>
        <fullName evidence="1">Eukaryotic translation initiation factor 3 subunit A</fullName>
    </submittedName>
</protein>
<keyword evidence="1" id="KW-0648">Protein biosynthesis</keyword>
<dbReference type="Proteomes" id="UP000527355">
    <property type="component" value="Unassembled WGS sequence"/>
</dbReference>
<keyword evidence="2" id="KW-1185">Reference proteome</keyword>
<dbReference type="EMBL" id="JABWUV010000015">
    <property type="protein sequence ID" value="KAF6303728.1"/>
    <property type="molecule type" value="Genomic_DNA"/>
</dbReference>
<comment type="caution">
    <text evidence="1">The sequence shown here is derived from an EMBL/GenBank/DDBJ whole genome shotgun (WGS) entry which is preliminary data.</text>
</comment>
<evidence type="ECO:0000313" key="2">
    <source>
        <dbReference type="Proteomes" id="UP000527355"/>
    </source>
</evidence>
<name>A0A7J7TT05_MYOMY</name>
<proteinExistence type="predicted"/>
<organism evidence="1 2">
    <name type="scientific">Myotis myotis</name>
    <name type="common">Greater mouse-eared bat</name>
    <name type="synonym">Vespertilio myotis</name>
    <dbReference type="NCBI Taxonomy" id="51298"/>
    <lineage>
        <taxon>Eukaryota</taxon>
        <taxon>Metazoa</taxon>
        <taxon>Chordata</taxon>
        <taxon>Craniata</taxon>
        <taxon>Vertebrata</taxon>
        <taxon>Euteleostomi</taxon>
        <taxon>Mammalia</taxon>
        <taxon>Eutheria</taxon>
        <taxon>Laurasiatheria</taxon>
        <taxon>Chiroptera</taxon>
        <taxon>Yangochiroptera</taxon>
        <taxon>Vespertilionidae</taxon>
        <taxon>Myotis</taxon>
    </lineage>
</organism>
<sequence>MNKSKRKLSVSGWNRSRKQNWVPKHSKISILKILKNWIQISSWLSRLNN</sequence>
<accession>A0A7J7TT05</accession>
<keyword evidence="1" id="KW-0396">Initiation factor</keyword>
<dbReference type="AlphaFoldDB" id="A0A7J7TT05"/>
<gene>
    <name evidence="1" type="ORF">mMyoMyo1_004372</name>
</gene>
<dbReference type="GO" id="GO:0003743">
    <property type="term" value="F:translation initiation factor activity"/>
    <property type="evidence" value="ECO:0007669"/>
    <property type="project" value="UniProtKB-KW"/>
</dbReference>
<evidence type="ECO:0000313" key="1">
    <source>
        <dbReference type="EMBL" id="KAF6303728.1"/>
    </source>
</evidence>
<reference evidence="1 2" key="1">
    <citation type="journal article" date="2020" name="Nature">
        <title>Six reference-quality genomes reveal evolution of bat adaptations.</title>
        <authorList>
            <person name="Jebb D."/>
            <person name="Huang Z."/>
            <person name="Pippel M."/>
            <person name="Hughes G.M."/>
            <person name="Lavrichenko K."/>
            <person name="Devanna P."/>
            <person name="Winkler S."/>
            <person name="Jermiin L.S."/>
            <person name="Skirmuntt E.C."/>
            <person name="Katzourakis A."/>
            <person name="Burkitt-Gray L."/>
            <person name="Ray D.A."/>
            <person name="Sullivan K.A.M."/>
            <person name="Roscito J.G."/>
            <person name="Kirilenko B.M."/>
            <person name="Davalos L.M."/>
            <person name="Corthals A.P."/>
            <person name="Power M.L."/>
            <person name="Jones G."/>
            <person name="Ransome R.D."/>
            <person name="Dechmann D.K.N."/>
            <person name="Locatelli A.G."/>
            <person name="Puechmaille S.J."/>
            <person name="Fedrigo O."/>
            <person name="Jarvis E.D."/>
            <person name="Hiller M."/>
            <person name="Vernes S.C."/>
            <person name="Myers E.W."/>
            <person name="Teeling E.C."/>
        </authorList>
    </citation>
    <scope>NUCLEOTIDE SEQUENCE [LARGE SCALE GENOMIC DNA]</scope>
    <source>
        <strain evidence="1">MMyoMyo1</strain>
        <tissue evidence="1">Flight muscle</tissue>
    </source>
</reference>